<dbReference type="Proteomes" id="UP000326396">
    <property type="component" value="Linkage Group LG8"/>
</dbReference>
<keyword evidence="2" id="KW-0812">Transmembrane</keyword>
<evidence type="ECO:0000313" key="4">
    <source>
        <dbReference type="Proteomes" id="UP000326396"/>
    </source>
</evidence>
<feature type="compositionally biased region" description="Polar residues" evidence="1">
    <location>
        <begin position="323"/>
        <end position="337"/>
    </location>
</feature>
<feature type="transmembrane region" description="Helical" evidence="2">
    <location>
        <begin position="751"/>
        <end position="772"/>
    </location>
</feature>
<evidence type="ECO:0000313" key="3">
    <source>
        <dbReference type="EMBL" id="KAD2806297.1"/>
    </source>
</evidence>
<feature type="region of interest" description="Disordered" evidence="1">
    <location>
        <begin position="194"/>
        <end position="291"/>
    </location>
</feature>
<reference evidence="3 4" key="1">
    <citation type="submission" date="2019-05" db="EMBL/GenBank/DDBJ databases">
        <title>Mikania micrantha, genome provides insights into the molecular mechanism of rapid growth.</title>
        <authorList>
            <person name="Liu B."/>
        </authorList>
    </citation>
    <scope>NUCLEOTIDE SEQUENCE [LARGE SCALE GENOMIC DNA]</scope>
    <source>
        <strain evidence="3">NLD-2019</strain>
        <tissue evidence="3">Leaf</tissue>
    </source>
</reference>
<keyword evidence="2" id="KW-0472">Membrane</keyword>
<feature type="region of interest" description="Disordered" evidence="1">
    <location>
        <begin position="23"/>
        <end position="50"/>
    </location>
</feature>
<evidence type="ECO:0000256" key="1">
    <source>
        <dbReference type="SAM" id="MobiDB-lite"/>
    </source>
</evidence>
<accession>A0A5N6LXM9</accession>
<comment type="caution">
    <text evidence="3">The sequence shown here is derived from an EMBL/GenBank/DDBJ whole genome shotgun (WGS) entry which is preliminary data.</text>
</comment>
<feature type="transmembrane region" description="Helical" evidence="2">
    <location>
        <begin position="426"/>
        <end position="454"/>
    </location>
</feature>
<feature type="transmembrane region" description="Helical" evidence="2">
    <location>
        <begin position="691"/>
        <end position="714"/>
    </location>
</feature>
<evidence type="ECO:0000256" key="2">
    <source>
        <dbReference type="SAM" id="Phobius"/>
    </source>
</evidence>
<organism evidence="3 4">
    <name type="scientific">Mikania micrantha</name>
    <name type="common">bitter vine</name>
    <dbReference type="NCBI Taxonomy" id="192012"/>
    <lineage>
        <taxon>Eukaryota</taxon>
        <taxon>Viridiplantae</taxon>
        <taxon>Streptophyta</taxon>
        <taxon>Embryophyta</taxon>
        <taxon>Tracheophyta</taxon>
        <taxon>Spermatophyta</taxon>
        <taxon>Magnoliopsida</taxon>
        <taxon>eudicotyledons</taxon>
        <taxon>Gunneridae</taxon>
        <taxon>Pentapetalae</taxon>
        <taxon>asterids</taxon>
        <taxon>campanulids</taxon>
        <taxon>Asterales</taxon>
        <taxon>Asteraceae</taxon>
        <taxon>Asteroideae</taxon>
        <taxon>Heliantheae alliance</taxon>
        <taxon>Eupatorieae</taxon>
        <taxon>Mikania</taxon>
    </lineage>
</organism>
<feature type="region of interest" description="Disordered" evidence="1">
    <location>
        <begin position="165"/>
        <end position="184"/>
    </location>
</feature>
<feature type="compositionally biased region" description="Basic and acidic residues" evidence="1">
    <location>
        <begin position="224"/>
        <end position="235"/>
    </location>
</feature>
<keyword evidence="2" id="KW-1133">Transmembrane helix</keyword>
<proteinExistence type="predicted"/>
<sequence>MNPSKEFLPSLEKPPDPNVCPIVDPGTRKHKGAGIAEVSKKAKKRDATGSVIGGKKKSTFTRLNVDQFANKMESTHGMNVEVCDKTNGTKLVDEGRQSEGVLGLSTTANGVMMELQFPHQSTIGEVSTQQKADLPVCSINGEASIPSSPAIFFDDVLIVEDAMDVSSEDASDEETDEEDDEDDAILAGNNVQQWKTSKVHQESAIRADNGSNKGTGALGVQDKQQTKDTKGKETSDDGFTTVGARKHNLEENRAGRKIQQGGVKKATGITRANRQEQGHKGKGGTSSDLGTQKRMAEMHRKYMSEQGVKGSGGSNQRHPYRAGSSSRWQPKGASSSKNISVHNQFSALDDEEFTIMDIEESLKEGKLVAAGRVKDHQAHNSVDSRSMQADGIHWSKMGMQYLLSANRNDWRSRDPLENKCAGHLKILMFLLFYSFLIIIPGGVWFGYLCCLLLLSAEWGGGNYTDCVSSVWEGNSGGWVHVDSYINSHDAYGTNGWNWLNAREVFFWILCRPKWLTSSGQLYNTLGILCIWYYDLMPMINEVCTNISWVQKNRNQFQGLWVISSWFLLGSRKDHRMGCHASKISCCIDFGISEKHYCGLPRKCWLFLLWVLTSVKSTGGYMAVLWLLYSAWVAGLTYALSWVNSGPPNRMGQRVVQACVKDVIADFLCLLGWVNYWWFYKVIWHGKHSFRVCIYELFGLLLNYRSVVIMTGLYIYNRLMWSVHLVLGWSCGNPNLLGLFWTGLRLSLVSDWLTYILMGWACKGLMGQMVYFLKGHKFGPIAEPWISQTVRMYWDKLDCYVGITMDQKLLCKGGSYGYNCEFVHGQMLGLRGWYDYNIQVTCWGPWSTWSQACSTCVTCWVWMLGSLCAHDTDQGGWAANWCICTLVMGRAGGHLWGFCVQAIEAVAITNCTPGLVLGDGAWDATKWKRDVHCLEELLDWVSGPWGLYLGLGQLEPTMESIICWTNWPIACFDGSLGRLGKGMPDAVIDGRQLIWACMDNPIWVACDWACGPDWVKYFIGAAWHRSSKNRDGAVIFYPGNVLWITRLSDRWEDQRHYEDGNSLNKLPVVAPVGELPSSCCVRNRGQSQGIWVICSWFLLANSEGKRVGWYRVMMDCFLYFGLSVKQGCGAPIDYWLRYIWMLTSGGYMFDQRILFYATEDVPIYVVNDVNRAASLKASLLVCWDIYGRRVKGSWSCADHIWVASILWDLVGVGTYKMLIWGASCHVITCVNKDHYCRGYHQRLGAGSDWAMGYHLPVDLMGTTQYYSSSTKVLEDEGCEIEDRVLLASPAPLALPIASYVRSSPSNTNSSSIFPINQSLQSSMSSNDI</sequence>
<dbReference type="EMBL" id="SZYD01000018">
    <property type="protein sequence ID" value="KAD2806297.1"/>
    <property type="molecule type" value="Genomic_DNA"/>
</dbReference>
<feature type="transmembrane region" description="Helical" evidence="2">
    <location>
        <begin position="622"/>
        <end position="642"/>
    </location>
</feature>
<gene>
    <name evidence="3" type="ORF">E3N88_39674</name>
</gene>
<feature type="transmembrane region" description="Helical" evidence="2">
    <location>
        <begin position="662"/>
        <end position="679"/>
    </location>
</feature>
<name>A0A5N6LXM9_9ASTR</name>
<feature type="transmembrane region" description="Helical" evidence="2">
    <location>
        <begin position="720"/>
        <end position="739"/>
    </location>
</feature>
<keyword evidence="4" id="KW-1185">Reference proteome</keyword>
<feature type="region of interest" description="Disordered" evidence="1">
    <location>
        <begin position="305"/>
        <end position="337"/>
    </location>
</feature>
<protein>
    <submittedName>
        <fullName evidence="3">Uncharacterized protein</fullName>
    </submittedName>
</protein>